<dbReference type="RefSeq" id="XP_020065957.1">
    <property type="nucleotide sequence ID" value="XM_020208850.1"/>
</dbReference>
<evidence type="ECO:0000313" key="4">
    <source>
        <dbReference type="Proteomes" id="UP000094285"/>
    </source>
</evidence>
<reference evidence="4" key="1">
    <citation type="submission" date="2016-05" db="EMBL/GenBank/DDBJ databases">
        <title>Comparative genomics of biotechnologically important yeasts.</title>
        <authorList>
            <consortium name="DOE Joint Genome Institute"/>
            <person name="Riley R."/>
            <person name="Haridas S."/>
            <person name="Wolfe K.H."/>
            <person name="Lopes M.R."/>
            <person name="Hittinger C.T."/>
            <person name="Goker M."/>
            <person name="Salamov A."/>
            <person name="Wisecaver J."/>
            <person name="Long T.M."/>
            <person name="Aerts A.L."/>
            <person name="Barry K."/>
            <person name="Choi C."/>
            <person name="Clum A."/>
            <person name="Coughlan A.Y."/>
            <person name="Deshpande S."/>
            <person name="Douglass A.P."/>
            <person name="Hanson S.J."/>
            <person name="Klenk H.-P."/>
            <person name="Labutti K."/>
            <person name="Lapidus A."/>
            <person name="Lindquist E."/>
            <person name="Lipzen A."/>
            <person name="Meier-Kolthoff J.P."/>
            <person name="Ohm R.A."/>
            <person name="Otillar R.P."/>
            <person name="Pangilinan J."/>
            <person name="Peng Y."/>
            <person name="Rokas A."/>
            <person name="Rosa C.A."/>
            <person name="Scheuner C."/>
            <person name="Sibirny A.A."/>
            <person name="Slot J.C."/>
            <person name="Stielow J.B."/>
            <person name="Sun H."/>
            <person name="Kurtzman C.P."/>
            <person name="Blackwell M."/>
            <person name="Grigoriev I.V."/>
            <person name="Jeffries T.W."/>
        </authorList>
    </citation>
    <scope>NUCLEOTIDE SEQUENCE [LARGE SCALE GENOMIC DNA]</scope>
    <source>
        <strain evidence="4">NRRL Y-17324</strain>
    </source>
</reference>
<evidence type="ECO:0000256" key="1">
    <source>
        <dbReference type="SAM" id="MobiDB-lite"/>
    </source>
</evidence>
<sequence length="182" mass="19977">MQGTYRNNGLPRPYYMKPSKKKSPYENINSVNFFNTSRRKILGYLVMLFLFGTCMMWVAQELRPGNDPQYEIVKSELKQPVVPEVPSNKLPNIEKIANSVGSKADKESRNVDLAGNFAQGSKGEKGLGVVEAPKGGIANEAPMVGNDEDKLVGTGKNIKPKGQVSGQAPKYDTQPPKKGYKA</sequence>
<protein>
    <submittedName>
        <fullName evidence="3">Uncharacterized protein</fullName>
    </submittedName>
</protein>
<name>A0A1E4SMW1_9ASCO</name>
<dbReference type="AlphaFoldDB" id="A0A1E4SMW1"/>
<dbReference type="Proteomes" id="UP000094285">
    <property type="component" value="Unassembled WGS sequence"/>
</dbReference>
<keyword evidence="4" id="KW-1185">Reference proteome</keyword>
<keyword evidence="2" id="KW-0472">Membrane</keyword>
<evidence type="ECO:0000256" key="2">
    <source>
        <dbReference type="SAM" id="Phobius"/>
    </source>
</evidence>
<dbReference type="EMBL" id="KV453910">
    <property type="protein sequence ID" value="ODV80835.1"/>
    <property type="molecule type" value="Genomic_DNA"/>
</dbReference>
<organism evidence="3 4">
    <name type="scientific">Suhomyces tanzawaensis NRRL Y-17324</name>
    <dbReference type="NCBI Taxonomy" id="984487"/>
    <lineage>
        <taxon>Eukaryota</taxon>
        <taxon>Fungi</taxon>
        <taxon>Dikarya</taxon>
        <taxon>Ascomycota</taxon>
        <taxon>Saccharomycotina</taxon>
        <taxon>Pichiomycetes</taxon>
        <taxon>Debaryomycetaceae</taxon>
        <taxon>Suhomyces</taxon>
    </lineage>
</organism>
<dbReference type="OrthoDB" id="3997851at2759"/>
<feature type="region of interest" description="Disordered" evidence="1">
    <location>
        <begin position="137"/>
        <end position="182"/>
    </location>
</feature>
<feature type="region of interest" description="Disordered" evidence="1">
    <location>
        <begin position="1"/>
        <end position="22"/>
    </location>
</feature>
<proteinExistence type="predicted"/>
<feature type="transmembrane region" description="Helical" evidence="2">
    <location>
        <begin position="41"/>
        <end position="59"/>
    </location>
</feature>
<feature type="non-terminal residue" evidence="3">
    <location>
        <position position="182"/>
    </location>
</feature>
<evidence type="ECO:0000313" key="3">
    <source>
        <dbReference type="EMBL" id="ODV80835.1"/>
    </source>
</evidence>
<keyword evidence="2" id="KW-0812">Transmembrane</keyword>
<accession>A0A1E4SMW1</accession>
<keyword evidence="2" id="KW-1133">Transmembrane helix</keyword>
<dbReference type="GeneID" id="30982986"/>
<gene>
    <name evidence="3" type="ORF">CANTADRAFT_40983</name>
</gene>